<comment type="caution">
    <text evidence="4">The sequence shown here is derived from an EMBL/GenBank/DDBJ whole genome shotgun (WGS) entry which is preliminary data.</text>
</comment>
<dbReference type="PANTHER" id="PTHR42748:SF7">
    <property type="entry name" value="NMRA LIKE REDOX SENSOR 1-RELATED"/>
    <property type="match status" value="1"/>
</dbReference>
<evidence type="ECO:0000313" key="4">
    <source>
        <dbReference type="EMBL" id="ORY21904.1"/>
    </source>
</evidence>
<feature type="domain" description="NmrA-like" evidence="3">
    <location>
        <begin position="4"/>
        <end position="287"/>
    </location>
</feature>
<evidence type="ECO:0000259" key="3">
    <source>
        <dbReference type="Pfam" id="PF05368"/>
    </source>
</evidence>
<reference evidence="4 5" key="1">
    <citation type="submission" date="2016-07" db="EMBL/GenBank/DDBJ databases">
        <title>Pervasive Adenine N6-methylation of Active Genes in Fungi.</title>
        <authorList>
            <consortium name="DOE Joint Genome Institute"/>
            <person name="Mondo S.J."/>
            <person name="Dannebaum R.O."/>
            <person name="Kuo R.C."/>
            <person name="Labutti K."/>
            <person name="Haridas S."/>
            <person name="Kuo A."/>
            <person name="Salamov A."/>
            <person name="Ahrendt S.R."/>
            <person name="Lipzen A."/>
            <person name="Sullivan W."/>
            <person name="Andreopoulos W.B."/>
            <person name="Clum A."/>
            <person name="Lindquist E."/>
            <person name="Daum C."/>
            <person name="Ramamoorthy G.K."/>
            <person name="Gryganskyi A."/>
            <person name="Culley D."/>
            <person name="Magnuson J.K."/>
            <person name="James T.Y."/>
            <person name="O'Malley M.A."/>
            <person name="Stajich J.E."/>
            <person name="Spatafora J.W."/>
            <person name="Visel A."/>
            <person name="Grigoriev I.V."/>
        </authorList>
    </citation>
    <scope>NUCLEOTIDE SEQUENCE [LARGE SCALE GENOMIC DNA]</scope>
    <source>
        <strain evidence="4 5">68-887.2</strain>
    </source>
</reference>
<gene>
    <name evidence="4" type="ORF">BCR39DRAFT_552665</name>
</gene>
<dbReference type="Proteomes" id="UP000193986">
    <property type="component" value="Unassembled WGS sequence"/>
</dbReference>
<evidence type="ECO:0000256" key="1">
    <source>
        <dbReference type="ARBA" id="ARBA00006328"/>
    </source>
</evidence>
<dbReference type="InParanoid" id="A0A1Y2AHG7"/>
<accession>A0A1Y2AHG7</accession>
<keyword evidence="5" id="KW-1185">Reference proteome</keyword>
<proteinExistence type="inferred from homology"/>
<dbReference type="GO" id="GO:0005634">
    <property type="term" value="C:nucleus"/>
    <property type="evidence" value="ECO:0007669"/>
    <property type="project" value="TreeGrafter"/>
</dbReference>
<dbReference type="STRING" id="71784.A0A1Y2AHG7"/>
<dbReference type="Gene3D" id="3.40.50.720">
    <property type="entry name" value="NAD(P)-binding Rossmann-like Domain"/>
    <property type="match status" value="1"/>
</dbReference>
<dbReference type="OrthoDB" id="9997102at2759"/>
<dbReference type="PANTHER" id="PTHR42748">
    <property type="entry name" value="NITROGEN METABOLITE REPRESSION PROTEIN NMRA FAMILY MEMBER"/>
    <property type="match status" value="1"/>
</dbReference>
<evidence type="ECO:0000256" key="2">
    <source>
        <dbReference type="ARBA" id="ARBA00022857"/>
    </source>
</evidence>
<keyword evidence="2" id="KW-0521">NADP</keyword>
<evidence type="ECO:0000313" key="5">
    <source>
        <dbReference type="Proteomes" id="UP000193986"/>
    </source>
</evidence>
<dbReference type="InterPro" id="IPR036291">
    <property type="entry name" value="NAD(P)-bd_dom_sf"/>
</dbReference>
<dbReference type="Pfam" id="PF05368">
    <property type="entry name" value="NmrA"/>
    <property type="match status" value="1"/>
</dbReference>
<name>A0A1Y2AHG7_9TREE</name>
<dbReference type="Gene3D" id="3.90.25.10">
    <property type="entry name" value="UDP-galactose 4-epimerase, domain 1"/>
    <property type="match status" value="1"/>
</dbReference>
<protein>
    <recommendedName>
        <fullName evidence="3">NmrA-like domain-containing protein</fullName>
    </recommendedName>
</protein>
<sequence length="304" mass="33019">MSDSKVIVVFGATGVQGRYLIEALSSNNSPNSDSTPWTIIALSRNVTSSTSTSLAKLPGVRVVQVEADVMDVPIKAFAATGVEKGKVYGCVSIQGYVDVKTMYSQGCAIGDAAKEWGVKHFVYSSGDVGNKGTAGFAEFDIKLSVEKHLTTLFPNSHTYLRPVQFMETWTSTDFIFRMGRTVAAKFALGPNPEMKHQLISVKDIGRAGAKAFIQGPEWCDGVVRLAGDSLTISEIEAIFNEVLGHPPVYAPYLLAAAVRYMVPVLRGMTTFFGTVGYGINIETCRQELPELEDLRAFLIRTKAK</sequence>
<dbReference type="InterPro" id="IPR008030">
    <property type="entry name" value="NmrA-like"/>
</dbReference>
<dbReference type="EMBL" id="MCFC01000102">
    <property type="protein sequence ID" value="ORY21904.1"/>
    <property type="molecule type" value="Genomic_DNA"/>
</dbReference>
<organism evidence="4 5">
    <name type="scientific">Naematelia encephala</name>
    <dbReference type="NCBI Taxonomy" id="71784"/>
    <lineage>
        <taxon>Eukaryota</taxon>
        <taxon>Fungi</taxon>
        <taxon>Dikarya</taxon>
        <taxon>Basidiomycota</taxon>
        <taxon>Agaricomycotina</taxon>
        <taxon>Tremellomycetes</taxon>
        <taxon>Tremellales</taxon>
        <taxon>Naemateliaceae</taxon>
        <taxon>Naematelia</taxon>
    </lineage>
</organism>
<dbReference type="AlphaFoldDB" id="A0A1Y2AHG7"/>
<dbReference type="InterPro" id="IPR051164">
    <property type="entry name" value="NmrA-like_oxidored"/>
</dbReference>
<dbReference type="SUPFAM" id="SSF51735">
    <property type="entry name" value="NAD(P)-binding Rossmann-fold domains"/>
    <property type="match status" value="1"/>
</dbReference>
<comment type="similarity">
    <text evidence="1">Belongs to the NmrA-type oxidoreductase family.</text>
</comment>